<evidence type="ECO:0000313" key="1">
    <source>
        <dbReference type="EMBL" id="HGY57334.1"/>
    </source>
</evidence>
<accession>A0A7V4WWE9</accession>
<dbReference type="SUPFAM" id="SSF143011">
    <property type="entry name" value="RelE-like"/>
    <property type="match status" value="1"/>
</dbReference>
<reference evidence="1" key="1">
    <citation type="journal article" date="2020" name="mSystems">
        <title>Genome- and Community-Level Interaction Insights into Carbon Utilization and Element Cycling Functions of Hydrothermarchaeota in Hydrothermal Sediment.</title>
        <authorList>
            <person name="Zhou Z."/>
            <person name="Liu Y."/>
            <person name="Xu W."/>
            <person name="Pan J."/>
            <person name="Luo Z.H."/>
            <person name="Li M."/>
        </authorList>
    </citation>
    <scope>NUCLEOTIDE SEQUENCE [LARGE SCALE GENOMIC DNA]</scope>
    <source>
        <strain evidence="1">HyVt-577</strain>
    </source>
</reference>
<dbReference type="InterPro" id="IPR035093">
    <property type="entry name" value="RelE/ParE_toxin_dom_sf"/>
</dbReference>
<comment type="caution">
    <text evidence="1">The sequence shown here is derived from an EMBL/GenBank/DDBJ whole genome shotgun (WGS) entry which is preliminary data.</text>
</comment>
<organism evidence="1">
    <name type="scientific">Caldithrix abyssi</name>
    <dbReference type="NCBI Taxonomy" id="187145"/>
    <lineage>
        <taxon>Bacteria</taxon>
        <taxon>Pseudomonadati</taxon>
        <taxon>Calditrichota</taxon>
        <taxon>Calditrichia</taxon>
        <taxon>Calditrichales</taxon>
        <taxon>Calditrichaceae</taxon>
        <taxon>Caldithrix</taxon>
    </lineage>
</organism>
<dbReference type="AlphaFoldDB" id="A0A7V4WWE9"/>
<proteinExistence type="predicted"/>
<name>A0A7V4WWE9_CALAY</name>
<dbReference type="Gene3D" id="3.30.2310.20">
    <property type="entry name" value="RelE-like"/>
    <property type="match status" value="1"/>
</dbReference>
<dbReference type="Proteomes" id="UP000885779">
    <property type="component" value="Unassembled WGS sequence"/>
</dbReference>
<sequence length="70" mass="8574">MELKSRLAIISGIEILKDFPDSFPQNVKKLKNHQDDYRIRIGRYRVLFNYDRNIKIVFIEEVKKRDERTY</sequence>
<dbReference type="EMBL" id="DRQG01000153">
    <property type="protein sequence ID" value="HGY57334.1"/>
    <property type="molecule type" value="Genomic_DNA"/>
</dbReference>
<gene>
    <name evidence="1" type="ORF">ENK44_16620</name>
</gene>
<protein>
    <submittedName>
        <fullName evidence="1">Type II toxin-antitoxin system RelE/ParE family toxin</fullName>
    </submittedName>
</protein>